<proteinExistence type="predicted"/>
<comment type="caution">
    <text evidence="1">The sequence shown here is derived from an EMBL/GenBank/DDBJ whole genome shotgun (WGS) entry which is preliminary data.</text>
</comment>
<evidence type="ECO:0000313" key="2">
    <source>
        <dbReference type="Proteomes" id="UP000295758"/>
    </source>
</evidence>
<sequence>MVAEEEYKKIILVVGSENNFQKTIKNYVDIEDLYNRNLINDKEYQDLLENYPDAKMQCWGFQDNRTKSTWYKMNKNDLCLMYQDKKIIMTGLISYKFRNAEVAADIWEESDEPFEYIFCFKDVHLPDIPSKKVLMDEFDYSAEFIMGANPLAKSRLEKVIDKYGTVDNFREEIEKGYVDDVSYSSKDPNIWWVNQGQTMEAEKNEGILWAPIESKGGTTQYHWETMTEVKPGDIILHYANDALRFISQVKEEAVKSEKPTSMEADDWNREDRLIKTEYYKLEPTCIC</sequence>
<name>A0A4R7DY73_9FIRM</name>
<accession>A0A4R7DY73</accession>
<evidence type="ECO:0000313" key="1">
    <source>
        <dbReference type="EMBL" id="TDS26205.1"/>
    </source>
</evidence>
<dbReference type="EMBL" id="SOAA01000037">
    <property type="protein sequence ID" value="TDS26205.1"/>
    <property type="molecule type" value="Genomic_DNA"/>
</dbReference>
<dbReference type="RefSeq" id="WP_133618426.1">
    <property type="nucleotide sequence ID" value="NZ_SOAA01000037.1"/>
</dbReference>
<dbReference type="Gene3D" id="3.10.590.10">
    <property type="entry name" value="ph1033 like domains"/>
    <property type="match status" value="1"/>
</dbReference>
<protein>
    <submittedName>
        <fullName evidence="1">Uncharacterized protein</fullName>
    </submittedName>
</protein>
<organism evidence="1 2">
    <name type="scientific">Halanaerobium congolense</name>
    <dbReference type="NCBI Taxonomy" id="54121"/>
    <lineage>
        <taxon>Bacteria</taxon>
        <taxon>Bacillati</taxon>
        <taxon>Bacillota</taxon>
        <taxon>Clostridia</taxon>
        <taxon>Halanaerobiales</taxon>
        <taxon>Halanaerobiaceae</taxon>
        <taxon>Halanaerobium</taxon>
    </lineage>
</organism>
<dbReference type="AlphaFoldDB" id="A0A4R7DY73"/>
<dbReference type="Proteomes" id="UP000295758">
    <property type="component" value="Unassembled WGS sequence"/>
</dbReference>
<reference evidence="1 2" key="1">
    <citation type="submission" date="2019-03" db="EMBL/GenBank/DDBJ databases">
        <title>Deep subsurface shale carbon reservoir microbial communities from Ohio and West Virginia, USA.</title>
        <authorList>
            <person name="Wrighton K."/>
        </authorList>
    </citation>
    <scope>NUCLEOTIDE SEQUENCE [LARGE SCALE GENOMIC DNA]</scope>
    <source>
        <strain evidence="1 2">UTICA-S4D12</strain>
    </source>
</reference>
<gene>
    <name evidence="1" type="ORF">BY453_13712</name>
</gene>